<keyword evidence="2" id="KW-1185">Reference proteome</keyword>
<comment type="caution">
    <text evidence="1">The sequence shown here is derived from an EMBL/GenBank/DDBJ whole genome shotgun (WGS) entry which is preliminary data.</text>
</comment>
<dbReference type="GO" id="GO:0015035">
    <property type="term" value="F:protein-disulfide reductase activity"/>
    <property type="evidence" value="ECO:0007669"/>
    <property type="project" value="InterPro"/>
</dbReference>
<accession>A0A844CS16</accession>
<dbReference type="Proteomes" id="UP000564704">
    <property type="component" value="Unassembled WGS sequence"/>
</dbReference>
<dbReference type="EMBL" id="SZWE01000001">
    <property type="protein sequence ID" value="MRU16245.1"/>
    <property type="molecule type" value="Genomic_DNA"/>
</dbReference>
<evidence type="ECO:0000313" key="2">
    <source>
        <dbReference type="Proteomes" id="UP000564704"/>
    </source>
</evidence>
<reference evidence="1 2" key="1">
    <citation type="submission" date="2019-05" db="EMBL/GenBank/DDBJ databases">
        <title>Roseovarius bejariae sp. nov., a moderately halophylic bacterium isolated from a saline soil in Rambla Salada (Murcia).</title>
        <authorList>
            <person name="Castro D.J."/>
            <person name="Gomez-Altuve A."/>
            <person name="Reina J.C."/>
            <person name="Rodriguez M."/>
            <person name="Sampedro I."/>
            <person name="Llamas I."/>
            <person name="Martinez-Checa F."/>
        </authorList>
    </citation>
    <scope>NUCLEOTIDE SEQUENCE [LARGE SCALE GENOMIC DNA]</scope>
    <source>
        <strain evidence="1 2">A21</strain>
    </source>
</reference>
<name>A0A844CS16_9RHOB</name>
<sequence length="125" mass="14249">MPKDDTRILYNGDCPVCSVEIDHYAKYSQARALPLVYDDLSDCDLARWGVSRDEAAKRLHVMQGGKIYAGIPAFLVLWREMPRYRWLAWVVGLPVVRQVTGVIYDDALAPVLYAWHKRRDARGAG</sequence>
<protein>
    <submittedName>
        <fullName evidence="1">DUF393 domain-containing protein</fullName>
    </submittedName>
</protein>
<proteinExistence type="predicted"/>
<organism evidence="1 2">
    <name type="scientific">Roseovarius bejariae</name>
    <dbReference type="NCBI Taxonomy" id="2576383"/>
    <lineage>
        <taxon>Bacteria</taxon>
        <taxon>Pseudomonadati</taxon>
        <taxon>Pseudomonadota</taxon>
        <taxon>Alphaproteobacteria</taxon>
        <taxon>Rhodobacterales</taxon>
        <taxon>Roseobacteraceae</taxon>
        <taxon>Roseovarius</taxon>
    </lineage>
</organism>
<evidence type="ECO:0000313" key="1">
    <source>
        <dbReference type="EMBL" id="MRU16245.1"/>
    </source>
</evidence>
<dbReference type="Pfam" id="PF04134">
    <property type="entry name" value="DCC1-like"/>
    <property type="match status" value="1"/>
</dbReference>
<dbReference type="OrthoDB" id="9801773at2"/>
<dbReference type="RefSeq" id="WP_154152194.1">
    <property type="nucleotide sequence ID" value="NZ_SZWE01000001.1"/>
</dbReference>
<gene>
    <name evidence="1" type="ORF">FDP25_12455</name>
</gene>
<dbReference type="InterPro" id="IPR007263">
    <property type="entry name" value="DCC1-like"/>
</dbReference>
<dbReference type="AlphaFoldDB" id="A0A844CS16"/>